<reference evidence="1 2" key="2">
    <citation type="submission" date="2019-08" db="EMBL/GenBank/DDBJ databases">
        <authorList>
            <person name="Henke P."/>
        </authorList>
    </citation>
    <scope>NUCLEOTIDE SEQUENCE [LARGE SCALE GENOMIC DNA]</scope>
    <source>
        <strain evidence="1">Phe10_nw2017</strain>
    </source>
</reference>
<accession>A0A5C6M9A4</accession>
<evidence type="ECO:0000313" key="1">
    <source>
        <dbReference type="EMBL" id="TWW09604.1"/>
    </source>
</evidence>
<name>A0A5C6M9A4_9PLAN</name>
<dbReference type="EMBL" id="SRHE01000226">
    <property type="protein sequence ID" value="TWW09604.1"/>
    <property type="molecule type" value="Genomic_DNA"/>
</dbReference>
<dbReference type="AlphaFoldDB" id="A0A5C6M9A4"/>
<evidence type="ECO:0000313" key="2">
    <source>
        <dbReference type="Proteomes" id="UP000321083"/>
    </source>
</evidence>
<keyword evidence="2" id="KW-1185">Reference proteome</keyword>
<dbReference type="Proteomes" id="UP000321083">
    <property type="component" value="Unassembled WGS sequence"/>
</dbReference>
<reference evidence="1 2" key="1">
    <citation type="submission" date="2019-08" db="EMBL/GenBank/DDBJ databases">
        <title>100 year-old enigma solved: identification of Planctomyces bekefii, the type genus and species of the phylum Planctomycetes.</title>
        <authorList>
            <person name="Svetlana D.N."/>
            <person name="Overmann J."/>
        </authorList>
    </citation>
    <scope>NUCLEOTIDE SEQUENCE [LARGE SCALE GENOMIC DNA]</scope>
    <source>
        <strain evidence="1">Phe10_nw2017</strain>
    </source>
</reference>
<feature type="non-terminal residue" evidence="1">
    <location>
        <position position="1"/>
    </location>
</feature>
<comment type="caution">
    <text evidence="1">The sequence shown here is derived from an EMBL/GenBank/DDBJ whole genome shotgun (WGS) entry which is preliminary data.</text>
</comment>
<proteinExistence type="predicted"/>
<gene>
    <name evidence="1" type="ORF">E3A20_12700</name>
</gene>
<sequence>SGRHKRLDVYMKTDRLRNTPRGAEASAIIYSVVEAMKMNKKIPLNELVRPIRMATSKKSESLSIDEIMTG</sequence>
<protein>
    <submittedName>
        <fullName evidence="1">Uncharacterized protein</fullName>
    </submittedName>
</protein>
<organism evidence="1 2">
    <name type="scientific">Planctomyces bekefii</name>
    <dbReference type="NCBI Taxonomy" id="1653850"/>
    <lineage>
        <taxon>Bacteria</taxon>
        <taxon>Pseudomonadati</taxon>
        <taxon>Planctomycetota</taxon>
        <taxon>Planctomycetia</taxon>
        <taxon>Planctomycetales</taxon>
        <taxon>Planctomycetaceae</taxon>
        <taxon>Planctomyces</taxon>
    </lineage>
</organism>